<dbReference type="InterPro" id="IPR029045">
    <property type="entry name" value="ClpP/crotonase-like_dom_sf"/>
</dbReference>
<feature type="chain" id="PRO_5035202933" description="PDZ domain-containing protein" evidence="1">
    <location>
        <begin position="17"/>
        <end position="513"/>
    </location>
</feature>
<dbReference type="InterPro" id="IPR041489">
    <property type="entry name" value="PDZ_6"/>
</dbReference>
<dbReference type="PANTHER" id="PTHR32060">
    <property type="entry name" value="TAIL-SPECIFIC PROTEASE"/>
    <property type="match status" value="1"/>
</dbReference>
<keyword evidence="4" id="KW-1185">Reference proteome</keyword>
<evidence type="ECO:0000256" key="1">
    <source>
        <dbReference type="SAM" id="SignalP"/>
    </source>
</evidence>
<dbReference type="Gene3D" id="3.90.226.10">
    <property type="entry name" value="2-enoyl-CoA Hydratase, Chain A, domain 1"/>
    <property type="match status" value="1"/>
</dbReference>
<accession>A0A8J2X0Y6</accession>
<dbReference type="InterPro" id="IPR036034">
    <property type="entry name" value="PDZ_sf"/>
</dbReference>
<name>A0A8J2X0Y6_9STRA</name>
<dbReference type="EMBL" id="CAKKNE010000004">
    <property type="protein sequence ID" value="CAH0374170.1"/>
    <property type="molecule type" value="Genomic_DNA"/>
</dbReference>
<dbReference type="PANTHER" id="PTHR32060:SF22">
    <property type="entry name" value="CARBOXYL-TERMINAL-PROCESSING PEPTIDASE 3, CHLOROPLASTIC"/>
    <property type="match status" value="1"/>
</dbReference>
<dbReference type="InterPro" id="IPR005151">
    <property type="entry name" value="Tail-specific_protease"/>
</dbReference>
<dbReference type="GO" id="GO:0008236">
    <property type="term" value="F:serine-type peptidase activity"/>
    <property type="evidence" value="ECO:0007669"/>
    <property type="project" value="InterPro"/>
</dbReference>
<feature type="domain" description="PDZ" evidence="2">
    <location>
        <begin position="190"/>
        <end position="221"/>
    </location>
</feature>
<dbReference type="SUPFAM" id="SSF52096">
    <property type="entry name" value="ClpP/crotonase"/>
    <property type="match status" value="1"/>
</dbReference>
<evidence type="ECO:0000313" key="4">
    <source>
        <dbReference type="Proteomes" id="UP000789595"/>
    </source>
</evidence>
<gene>
    <name evidence="3" type="ORF">PECAL_4P14390</name>
</gene>
<dbReference type="AlphaFoldDB" id="A0A8J2X0Y6"/>
<proteinExistence type="predicted"/>
<evidence type="ECO:0000313" key="3">
    <source>
        <dbReference type="EMBL" id="CAH0374170.1"/>
    </source>
</evidence>
<reference evidence="3" key="1">
    <citation type="submission" date="2021-11" db="EMBL/GenBank/DDBJ databases">
        <authorList>
            <consortium name="Genoscope - CEA"/>
            <person name="William W."/>
        </authorList>
    </citation>
    <scope>NUCLEOTIDE SEQUENCE</scope>
</reference>
<evidence type="ECO:0000259" key="2">
    <source>
        <dbReference type="PROSITE" id="PS50106"/>
    </source>
</evidence>
<dbReference type="SUPFAM" id="SSF50156">
    <property type="entry name" value="PDZ domain-like"/>
    <property type="match status" value="1"/>
</dbReference>
<dbReference type="Pfam" id="PF17820">
    <property type="entry name" value="PDZ_6"/>
    <property type="match status" value="1"/>
</dbReference>
<protein>
    <recommendedName>
        <fullName evidence="2">PDZ domain-containing protein</fullName>
    </recommendedName>
</protein>
<keyword evidence="1" id="KW-0732">Signal</keyword>
<dbReference type="SMART" id="SM00245">
    <property type="entry name" value="TSPc"/>
    <property type="match status" value="1"/>
</dbReference>
<feature type="signal peptide" evidence="1">
    <location>
        <begin position="1"/>
        <end position="16"/>
    </location>
</feature>
<dbReference type="PROSITE" id="PS50106">
    <property type="entry name" value="PDZ"/>
    <property type="match status" value="1"/>
</dbReference>
<dbReference type="GO" id="GO:0004175">
    <property type="term" value="F:endopeptidase activity"/>
    <property type="evidence" value="ECO:0007669"/>
    <property type="project" value="TreeGrafter"/>
</dbReference>
<comment type="caution">
    <text evidence="3">The sequence shown here is derived from an EMBL/GenBank/DDBJ whole genome shotgun (WGS) entry which is preliminary data.</text>
</comment>
<organism evidence="3 4">
    <name type="scientific">Pelagomonas calceolata</name>
    <dbReference type="NCBI Taxonomy" id="35677"/>
    <lineage>
        <taxon>Eukaryota</taxon>
        <taxon>Sar</taxon>
        <taxon>Stramenopiles</taxon>
        <taxon>Ochrophyta</taxon>
        <taxon>Pelagophyceae</taxon>
        <taxon>Pelagomonadales</taxon>
        <taxon>Pelagomonadaceae</taxon>
        <taxon>Pelagomonas</taxon>
    </lineage>
</organism>
<dbReference type="InterPro" id="IPR001478">
    <property type="entry name" value="PDZ"/>
</dbReference>
<dbReference type="Gene3D" id="2.30.42.10">
    <property type="match status" value="1"/>
</dbReference>
<dbReference type="GO" id="GO:0006508">
    <property type="term" value="P:proteolysis"/>
    <property type="evidence" value="ECO:0007669"/>
    <property type="project" value="InterPro"/>
</dbReference>
<dbReference type="Proteomes" id="UP000789595">
    <property type="component" value="Unassembled WGS sequence"/>
</dbReference>
<dbReference type="Pfam" id="PF03572">
    <property type="entry name" value="Peptidase_S41"/>
    <property type="match status" value="1"/>
</dbReference>
<sequence>MLLLNILWCTRPAAHALVPRPLRRRLGATAAAGACIGLMPAAPARAAPFTITQGSVAPAPTKLISSQAALYREAMAGDAAARVRANEAVFEQAWGTISTMAYDPLAGVRFDGRFNAREWTARKKTAFSVDARRFETPAGTRAEIETLLDAIDDRWAAYDPPPAERPPRASSPLEDVAVARAADAGGALEVVAVRPGSAAERADIRVGDLVTDVNGRPTKRMRAPVGARKRAAPLAAYAQSARSTLDVQRGSKRFRAALAPGVRPARDVTTARLGDARYVRIAAFERGTAAKLAALLLERDAPPVLVLDLRNNNGGELQEALRASALFFDDAYFLPPTRAYRAAPFHPPRGGGAEDMTPLCFTANSRGEYTDHDVEEFRTDRLYPRAPAGAAPRPPTKVVLVANRGTASAAEAFASALRDNGVATFVGERTFGKALVQHAFPLPDGGALRLTVAELLSPRQKHLAPATLADLRDPAAARGGLAPDKPLGRACAPGPASDVGEDACILAALDAAR</sequence>
<dbReference type="OrthoDB" id="43580at2759"/>